<dbReference type="EMBL" id="JABXWD010000588">
    <property type="protein sequence ID" value="MBV6343433.1"/>
    <property type="molecule type" value="Genomic_DNA"/>
</dbReference>
<feature type="domain" description="Multidrug resistance protein MdtA-like barrel-sandwich hybrid" evidence="4">
    <location>
        <begin position="83"/>
        <end position="223"/>
    </location>
</feature>
<dbReference type="Pfam" id="PF25917">
    <property type="entry name" value="BSH_RND"/>
    <property type="match status" value="1"/>
</dbReference>
<comment type="similarity">
    <text evidence="1">Belongs to the membrane fusion protein (MFP) (TC 8.A.1) family.</text>
</comment>
<feature type="domain" description="Multidrug resistance protein MdtA-like alpha-helical hairpin" evidence="3">
    <location>
        <begin position="125"/>
        <end position="190"/>
    </location>
</feature>
<dbReference type="InterPro" id="IPR058637">
    <property type="entry name" value="YknX-like_C"/>
</dbReference>
<dbReference type="PANTHER" id="PTHR30469:SF15">
    <property type="entry name" value="HLYD FAMILY OF SECRETION PROTEINS"/>
    <property type="match status" value="1"/>
</dbReference>
<dbReference type="NCBIfam" id="TIGR01730">
    <property type="entry name" value="RND_mfp"/>
    <property type="match status" value="1"/>
</dbReference>
<keyword evidence="8" id="KW-1185">Reference proteome</keyword>
<gene>
    <name evidence="7" type="ORF">HWQ67_17820</name>
</gene>
<keyword evidence="2" id="KW-0472">Membrane</keyword>
<keyword evidence="2" id="KW-0812">Transmembrane</keyword>
<feature type="domain" description="CusB-like beta-barrel" evidence="5">
    <location>
        <begin position="230"/>
        <end position="302"/>
    </location>
</feature>
<name>A0ABS6S4U9_9BACT</name>
<organism evidence="7 8">
    <name type="scientific">Candidatus Magnetobacterium casense</name>
    <dbReference type="NCBI Taxonomy" id="1455061"/>
    <lineage>
        <taxon>Bacteria</taxon>
        <taxon>Pseudomonadati</taxon>
        <taxon>Nitrospirota</taxon>
        <taxon>Thermodesulfovibrionia</taxon>
        <taxon>Thermodesulfovibrionales</taxon>
        <taxon>Candidatus Magnetobacteriaceae</taxon>
        <taxon>Candidatus Magnetobacterium</taxon>
    </lineage>
</organism>
<evidence type="ECO:0000313" key="7">
    <source>
        <dbReference type="EMBL" id="MBV6343433.1"/>
    </source>
</evidence>
<feature type="transmembrane region" description="Helical" evidence="2">
    <location>
        <begin position="21"/>
        <end position="41"/>
    </location>
</feature>
<accession>A0ABS6S4U9</accession>
<dbReference type="RefSeq" id="WP_218254048.1">
    <property type="nucleotide sequence ID" value="NZ_JABXWD010000588.1"/>
</dbReference>
<dbReference type="InterPro" id="IPR058624">
    <property type="entry name" value="MdtA-like_HH"/>
</dbReference>
<evidence type="ECO:0000256" key="2">
    <source>
        <dbReference type="SAM" id="Phobius"/>
    </source>
</evidence>
<proteinExistence type="inferred from homology"/>
<evidence type="ECO:0000313" key="8">
    <source>
        <dbReference type="Proteomes" id="UP001196980"/>
    </source>
</evidence>
<evidence type="ECO:0000256" key="1">
    <source>
        <dbReference type="ARBA" id="ARBA00009477"/>
    </source>
</evidence>
<dbReference type="PROSITE" id="PS51257">
    <property type="entry name" value="PROKAR_LIPOPROTEIN"/>
    <property type="match status" value="1"/>
</dbReference>
<protein>
    <submittedName>
        <fullName evidence="7">Efflux RND transporter periplasmic adaptor subunit</fullName>
    </submittedName>
</protein>
<dbReference type="InterPro" id="IPR058625">
    <property type="entry name" value="MdtA-like_BSH"/>
</dbReference>
<dbReference type="Proteomes" id="UP001196980">
    <property type="component" value="Unassembled WGS sequence"/>
</dbReference>
<dbReference type="PANTHER" id="PTHR30469">
    <property type="entry name" value="MULTIDRUG RESISTANCE PROTEIN MDTA"/>
    <property type="match status" value="1"/>
</dbReference>
<reference evidence="7 8" key="1">
    <citation type="journal article" date="2020" name="J Geophys Res Biogeosci">
        <title>Magnetotaxis as an Adaptation to Enable Bacterial Shuttling of Microbial Sulfur and Sulfur Cycling Across Aquatic Oxic#Anoxic Interfaces.</title>
        <authorList>
            <person name="Li J."/>
            <person name="Liu P."/>
            <person name="Wang J."/>
            <person name="Roberts A.P."/>
            <person name="Pan Y."/>
        </authorList>
    </citation>
    <scope>NUCLEOTIDE SEQUENCE [LARGE SCALE GENOMIC DNA]</scope>
    <source>
        <strain evidence="7 8">MYR-1_YQ</strain>
    </source>
</reference>
<keyword evidence="2" id="KW-1133">Transmembrane helix</keyword>
<evidence type="ECO:0000259" key="5">
    <source>
        <dbReference type="Pfam" id="PF25954"/>
    </source>
</evidence>
<dbReference type="Pfam" id="PF25876">
    <property type="entry name" value="HH_MFP_RND"/>
    <property type="match status" value="1"/>
</dbReference>
<dbReference type="Pfam" id="PF25954">
    <property type="entry name" value="Beta-barrel_RND_2"/>
    <property type="match status" value="1"/>
</dbReference>
<comment type="caution">
    <text evidence="7">The sequence shown here is derived from an EMBL/GenBank/DDBJ whole genome shotgun (WGS) entry which is preliminary data.</text>
</comment>
<dbReference type="InterPro" id="IPR006143">
    <property type="entry name" value="RND_pump_MFP"/>
</dbReference>
<sequence length="390" mass="41969">MKTTIEGTLMRFGQMHFVVPRSCLMLFWFFSCVVFMCLLPGCKKGELPPAPAEKTINVITAPALKATLRAFVEATGSLEPFERVTVSSEVDGILSQLTVTEGARVSKGAVLARVNDSDLALSLKSAELAVTQAEASLTNLRGEFQRKSDLYKDQLVTKQQFDDISTRLAIAQAEVGRAKAAMELSRQRLDKTTIYSPLGGAVEVKKASAGDYVRNGTPLVTIIQTDPVKLNFTVPEKAARMLHKGQEVTFSVDALPQGQFIGKVSVIYPVVDKKTRTLEVEALVSNADGALRPGYFAHVTLYTGQPREVIAVPATALLYEGDSVKLYVVDGDKAGQVLVKVGQSFADENSGELTEITQGITAGQSVVVVGQQGLFDGARVKVQTAPKGDK</sequence>
<evidence type="ECO:0000259" key="6">
    <source>
        <dbReference type="Pfam" id="PF25989"/>
    </source>
</evidence>
<evidence type="ECO:0000259" key="4">
    <source>
        <dbReference type="Pfam" id="PF25917"/>
    </source>
</evidence>
<feature type="domain" description="YknX-like C-terminal permuted SH3-like" evidence="6">
    <location>
        <begin position="309"/>
        <end position="382"/>
    </location>
</feature>
<dbReference type="InterPro" id="IPR058792">
    <property type="entry name" value="Beta-barrel_RND_2"/>
</dbReference>
<evidence type="ECO:0000259" key="3">
    <source>
        <dbReference type="Pfam" id="PF25876"/>
    </source>
</evidence>
<dbReference type="Pfam" id="PF25989">
    <property type="entry name" value="YknX_C"/>
    <property type="match status" value="1"/>
</dbReference>